<keyword evidence="9" id="KW-1185">Reference proteome</keyword>
<keyword evidence="5 8" id="KW-0326">Glycosidase</keyword>
<dbReference type="GO" id="GO:0004563">
    <property type="term" value="F:beta-N-acetylhexosaminidase activity"/>
    <property type="evidence" value="ECO:0007669"/>
    <property type="project" value="UniProtKB-EC"/>
</dbReference>
<dbReference type="InterPro" id="IPR017853">
    <property type="entry name" value="GH"/>
</dbReference>
<dbReference type="PRINTS" id="PR00738">
    <property type="entry name" value="GLHYDRLASE20"/>
</dbReference>
<accession>A0A840CNP6</accession>
<evidence type="ECO:0000313" key="8">
    <source>
        <dbReference type="EMBL" id="MBB4036299.1"/>
    </source>
</evidence>
<dbReference type="Pfam" id="PF00728">
    <property type="entry name" value="Glyco_hydro_20"/>
    <property type="match status" value="1"/>
</dbReference>
<dbReference type="Gene3D" id="3.20.20.80">
    <property type="entry name" value="Glycosidases"/>
    <property type="match status" value="1"/>
</dbReference>
<feature type="domain" description="PA14" evidence="7">
    <location>
        <begin position="630"/>
        <end position="769"/>
    </location>
</feature>
<dbReference type="SUPFAM" id="SSF51445">
    <property type="entry name" value="(Trans)glycosidases"/>
    <property type="match status" value="1"/>
</dbReference>
<dbReference type="InterPro" id="IPR059177">
    <property type="entry name" value="GH29D-like_dom"/>
</dbReference>
<dbReference type="SUPFAM" id="SSF56988">
    <property type="entry name" value="Anthrax protective antigen"/>
    <property type="match status" value="1"/>
</dbReference>
<protein>
    <recommendedName>
        <fullName evidence="3">beta-N-acetylhexosaminidase</fullName>
        <ecNumber evidence="3">3.2.1.52</ecNumber>
    </recommendedName>
</protein>
<dbReference type="Pfam" id="PF07691">
    <property type="entry name" value="PA14"/>
    <property type="match status" value="1"/>
</dbReference>
<dbReference type="Gene3D" id="3.30.379.10">
    <property type="entry name" value="Chitobiase/beta-hexosaminidase domain 2-like"/>
    <property type="match status" value="1"/>
</dbReference>
<dbReference type="PANTHER" id="PTHR22600">
    <property type="entry name" value="BETA-HEXOSAMINIDASE"/>
    <property type="match status" value="1"/>
</dbReference>
<dbReference type="CDD" id="cd06563">
    <property type="entry name" value="GH20_chitobiase-like"/>
    <property type="match status" value="1"/>
</dbReference>
<evidence type="ECO:0000256" key="5">
    <source>
        <dbReference type="ARBA" id="ARBA00023295"/>
    </source>
</evidence>
<dbReference type="Pfam" id="PF13290">
    <property type="entry name" value="CHB_HEX_C_1"/>
    <property type="match status" value="1"/>
</dbReference>
<dbReference type="Pfam" id="PF02838">
    <property type="entry name" value="Glyco_hydro_20b"/>
    <property type="match status" value="1"/>
</dbReference>
<evidence type="ECO:0000313" key="9">
    <source>
        <dbReference type="Proteomes" id="UP000555103"/>
    </source>
</evidence>
<dbReference type="Proteomes" id="UP000555103">
    <property type="component" value="Unassembled WGS sequence"/>
</dbReference>
<dbReference type="SUPFAM" id="SSF55545">
    <property type="entry name" value="beta-N-acetylhexosaminidase-like domain"/>
    <property type="match status" value="1"/>
</dbReference>
<evidence type="ECO:0000256" key="1">
    <source>
        <dbReference type="ARBA" id="ARBA00001231"/>
    </source>
</evidence>
<dbReference type="EMBL" id="JACIEP010000007">
    <property type="protein sequence ID" value="MBB4036299.1"/>
    <property type="molecule type" value="Genomic_DNA"/>
</dbReference>
<dbReference type="SMART" id="SM00758">
    <property type="entry name" value="PA14"/>
    <property type="match status" value="1"/>
</dbReference>
<feature type="active site" description="Proton donor" evidence="6">
    <location>
        <position position="333"/>
    </location>
</feature>
<evidence type="ECO:0000256" key="6">
    <source>
        <dbReference type="PIRSR" id="PIRSR625705-1"/>
    </source>
</evidence>
<dbReference type="InterPro" id="IPR015882">
    <property type="entry name" value="HEX_bac_N"/>
</dbReference>
<comment type="caution">
    <text evidence="8">The sequence shown here is derived from an EMBL/GenBank/DDBJ whole genome shotgun (WGS) entry which is preliminary data.</text>
</comment>
<evidence type="ECO:0000256" key="2">
    <source>
        <dbReference type="ARBA" id="ARBA00006285"/>
    </source>
</evidence>
<reference evidence="8 9" key="1">
    <citation type="submission" date="2020-08" db="EMBL/GenBank/DDBJ databases">
        <title>Genomic Encyclopedia of Type Strains, Phase IV (KMG-IV): sequencing the most valuable type-strain genomes for metagenomic binning, comparative biology and taxonomic classification.</title>
        <authorList>
            <person name="Goeker M."/>
        </authorList>
    </citation>
    <scope>NUCLEOTIDE SEQUENCE [LARGE SCALE GENOMIC DNA]</scope>
    <source>
        <strain evidence="8 9">DSM 104969</strain>
    </source>
</reference>
<dbReference type="AlphaFoldDB" id="A0A840CNP6"/>
<gene>
    <name evidence="8" type="ORF">GGR21_002201</name>
</gene>
<dbReference type="EC" id="3.2.1.52" evidence="3"/>
<comment type="catalytic activity">
    <reaction evidence="1">
        <text>Hydrolysis of terminal non-reducing N-acetyl-D-hexosamine residues in N-acetyl-beta-D-hexosaminides.</text>
        <dbReference type="EC" id="3.2.1.52"/>
    </reaction>
</comment>
<dbReference type="GO" id="GO:0016020">
    <property type="term" value="C:membrane"/>
    <property type="evidence" value="ECO:0007669"/>
    <property type="project" value="TreeGrafter"/>
</dbReference>
<organism evidence="8 9">
    <name type="scientific">Dysgonomonas hofstadii</name>
    <dbReference type="NCBI Taxonomy" id="637886"/>
    <lineage>
        <taxon>Bacteria</taxon>
        <taxon>Pseudomonadati</taxon>
        <taxon>Bacteroidota</taxon>
        <taxon>Bacteroidia</taxon>
        <taxon>Bacteroidales</taxon>
        <taxon>Dysgonomonadaceae</taxon>
        <taxon>Dysgonomonas</taxon>
    </lineage>
</organism>
<name>A0A840CNP6_9BACT</name>
<dbReference type="PANTHER" id="PTHR22600:SF57">
    <property type="entry name" value="BETA-N-ACETYLHEXOSAMINIDASE"/>
    <property type="match status" value="1"/>
</dbReference>
<dbReference type="InterPro" id="IPR015883">
    <property type="entry name" value="Glyco_hydro_20_cat"/>
</dbReference>
<keyword evidence="4 8" id="KW-0378">Hydrolase</keyword>
<dbReference type="GO" id="GO:0030203">
    <property type="term" value="P:glycosaminoglycan metabolic process"/>
    <property type="evidence" value="ECO:0007669"/>
    <property type="project" value="TreeGrafter"/>
</dbReference>
<dbReference type="InterPro" id="IPR011658">
    <property type="entry name" value="PA14_dom"/>
</dbReference>
<sequence>MLRYSLSILFGLLLTVGVTGQESEKRYNTGINITPVPSELTVSEGFFSLNEKTTIYINTQSDELQRIAGLFAMKIKNPTGLDIPIVSIEKQNQIRITIDENLNLKQEGYLLKSDNKVVNIKASDMAGIFYAMQTMIQLLPAEIESPDLQKNIQWKIPSVEIRDEPRFAYRGFLVDSGRHFWSVDFIKKQLDIMAMLKINRLHWHLTDDQGWRVEIKKYPDLTKIGSQRKEHDGTIYGPYYYTQEDIKEIVAYAKKRFIEVIPEIDMPGHAVAAVAAYPEYSCTGGPHSVRNVWGISSDIFCAGNEQTYTFIEDILDEILPLFESNFIHLGGDEADKYQWERCPKCQLKMKELKLVSDKKASAENKLQSYFMGRIESYLARSGKKIIGWEEMVDGNLSPSATVMSWRGLEKGIEAANLGNNVIMSPRPYVYLDQPQGDAKLLPPAPPRYVPLEKTYSLDPVPESLDVSKHNQILGTQAATWAEYIPTEDLFEWYTYPRLIALAEVAWSKPDNKNYKEFLRRLDNQRVRLDMHKVNYYIPLPEQKNVPSANFVAFNTNIILDLCTTEPVTILYTTDGTEPNDKSAVYKTPLIFDETKTLKVRSLLLLGKLGEVRTIHIEKQDFIPSIEKTPDYRGLKVKYYTGFENKVDNLFAKIPVLEEIIEEPQLLKDRIKNNSLLTEGNARSVIVEGYITIPIDAVYYFSTNCDQFWINDKLLISNEGFVKRNSNNDKSIALAKGYHKFRMIRLADICGGWVPQWESVTLSIRSENEDKFRVMKAVDFR</sequence>
<dbReference type="InterPro" id="IPR025705">
    <property type="entry name" value="Beta_hexosaminidase_sua/sub"/>
</dbReference>
<dbReference type="GO" id="GO:0005975">
    <property type="term" value="P:carbohydrate metabolic process"/>
    <property type="evidence" value="ECO:0007669"/>
    <property type="project" value="InterPro"/>
</dbReference>
<evidence type="ECO:0000256" key="4">
    <source>
        <dbReference type="ARBA" id="ARBA00022801"/>
    </source>
</evidence>
<dbReference type="InterPro" id="IPR029018">
    <property type="entry name" value="Hex-like_dom2"/>
</dbReference>
<comment type="similarity">
    <text evidence="2">Belongs to the glycosyl hydrolase 20 family.</text>
</comment>
<evidence type="ECO:0000259" key="7">
    <source>
        <dbReference type="SMART" id="SM00758"/>
    </source>
</evidence>
<dbReference type="RefSeq" id="WP_183307203.1">
    <property type="nucleotide sequence ID" value="NZ_JACIEP010000007.1"/>
</dbReference>
<proteinExistence type="inferred from homology"/>
<evidence type="ECO:0000256" key="3">
    <source>
        <dbReference type="ARBA" id="ARBA00012663"/>
    </source>
</evidence>